<comment type="caution">
    <text evidence="1">Lacks conserved residue(s) required for the propagation of feature annotation.</text>
</comment>
<sequence length="5019" mass="561392">MRPLHIFNSGWLVAFGTQSQKIGIRIGTLDNVHTVVEWFKLPNYDNLVCYYLVDVEVPDQHLSQNDAYIARLRLSNVRIIRLKNGVRIKHTVDQNIEEKLSKTFFFLQDVKGNITQVFFPHDDQPELVGLKKGIVSALNLKINPDSQNISYSTEEEDDSGIHITHYDVNERNFTHLHLTKSWSSDDYLKHVDGRPVEGEQHSKSHYYTSLEIQDGTIKNVKRTHISYLRSDKPYNRPLNKPTFQQQPDLELKASGESHLNLLRCVNPTTKRSKRSSEKVQLSLENLKQDTLSYDGIHRLKWSSIGDPNKPSRTFYELLRCYSDPSVKESELSQCIKEFHFLAKTDDDIFENIVNLTLERSHLNFSTWSGLVGAVVVRGDYKTQTILSRAILLEAPRPLSDKEHAKLLEAVFFIPAGPLYPELLQALLSLLKNSSKSDEITVRAMLVISGLVRKCHDAGFNRSLSESVAQYLHQSFKTHPARFHDEESQSHEGYIWSHVCAFGNLGHISSLNLITRYLDHDSSGIRYFAVSALRKLPTQYTDSHLLRMLRNDEHVTVKAGVIEVFIERRQNLTNELRDAIEDALWISEEGDELDSKITEFLENHNDKSHHVIKKLRKRRSIIRRKKRALIPALKPREFSLGIQKEWQKSFGGSQAGAEAIMRFANHVTLKIGIFGGRFEVNLDNLAHFRAHVLKWSFDIVNGKAAFKMGAGFKNDIPKDLLHTIADTADSILAKIDGISSIFTQHIQRFLDKLKKFLPFIPDIFVKFISDTVKFLTRTIQVSRFGKFFNGIVRNLRSAWRASKFWLQIGDLVRKLYVNLSNINLSTGSFGGAFDFLNNLVDILSRLGIRLPRNFPVNFNIKELLTHINGPFHSTSDAVEDYFEKLGFNVPKNFFKMFHFNFTLNFIPTLDRFKISTLRLAHFGNSFLEMLSVFRDMFNIELPRLYLPEFKVDVNNKKVNKFDFGLPFDWRITFNFTIDFSGPGYSKFRILFRYITDVFRSLSNPNVNFEQFFIEILPKFKIEFKSKELFWDEDDSNIAQWFQIVVKFFHNLLNQFDSKLFDVSNTVNFLDELSTITGVFSKGALANVCKLQDFILKSAGKLEIFGETLEKDMIPGIRNVRNEAQQAIGEVINITLFVDEFIDELKQNVASTARTFVEQYLTALEGSLENVKELADIAVAFSLKSADKLTGICQTAANISGDILDEIQSAAQNAVNEIADFVTSNSEGFVVFIDQFEAVVKNLEKWHQENLAKHLGKVAIVSQTIDEFLSLIKTENNVFSNIHNVFKNINNVIQHLNNLPTHAQKAYGFADTIRDFATNANRWEIEFQKLNIRQRFNLDFDKKLRNLCDQFHSFAEDTIKQFQGDNLFKTFREFVTKQTDSLISQSVNKLDFLKTPLEEGRRYLEEMSTSVEEIEAVLLELRPFSKNFSPVLQEIRQLPTCSDIYFTFDQIIASCGKEAISFGKEAYQDYTTMKSEMKAFLELLPDEWESLSSQKCISGGTCLYNSLKKQAQSVSNKMEKLKNKFDDFNFDDKLETCKESVEEVSRIFEKIKNISILVKEFSFKEEIIKIKDLSGRITGKFFGKDDGHKIQVKRRSAEQSVTIEKSVAEHTRKADKTQEMIKTLVEEVFTGLEKVSRDNIEPFQTKLENVQQQLNVSFQLGKNSAVIGPILQPLQSVVETMIGFIQSCDNIVEPLKATILDVLFKTLDFTEGFEEKLKHYGETVTKVSEEVNELIDKVTLFLNTVQLRQKGLDIREYKKWDQYQHCSAEVCLRLIRRSSALYLGTTFLWKYPHLDDLSSTSLSKTGKWLVPGLFDDYKIRGIAQLSKNEMLLGMRGVAANAEKASLLVVVDVTSSNSEILKIVQLEKDGVPFRSDMGGVVVVKSLIWISSGESLYSVRLSDIRNTMSSKRPSTISITKAESLQYEVISVSYDDRDNEMWVLESNKAHSYDIGTFGGILGEKNSVDFAKDERTRGFTIVRQFGIKYACVAKCSLIAGYQCRLEFHKIDATPAVLDESSILRVVRTPTGLEAIQTVGTEHVVAAFSSGTFSEKDRIQKIGGDFEDRYFKFNVPILKTNFSVTENCLYFKVGLNWLIPRQPLFPFRNMICGTRRKRSALEKALNKDVYTEELEKHHRTRRQTTEEIAWSLPIVPEVGFTVPVFGIPVYIFFGADLYYYANFRISLCLRDREVRLALIPGVWLTVYAGASVPLIIVEAGITIEATLLQTYLIPELSIRIDKWPLNACIQLKMQMTPLSIRVYLWYRFRLCVEMSYKPWFSLRISINWCSKNTFAEWTWSLRSVHATLFDNCETDVDNTRPGVGVCDAKQVGNKKYIIQWQGFTEDTKIEAYIVAIGSIVGSGDDHYSIHGVRQSLTVPDLEIMHGRSVYVGVYAINGGGLKSDVAHCPVFTAKRKSPVITFINDGDSSTDIDYQKDATSLAIKYGFVGTLADMSSIKWGISSSATCTFSESEADVLPLQNIGESYTIKKTGLNLTSGSKFYTRIIVVNQLELATVACSDGVTIDTTPPVPRNFTVGKEGTKFIPSVRRISGKFERFIDNESPIVHYEWKLIDENVGKEVTSFTTIPLTQTSPLLDGLSLTSGGRYTAVLKGTNAAGLYAVVNVSGIIPDDTIPVCEGLPRDVIGFNDVVDRDFVSRLTNLTAMFSCYDDDSGIQSIQAGVGTYPGGGNVHSFVDIRDLSLKVSEDLKTTWVTFVNVNITKLSRYHVTIKVQDMVGYRRTISSDGILMDTTAPTVLSTYIRDGLQGIDRKYSKEFDVFPAHWENAFADTESGIGEYFVGLGSIPGLDDKSTFRSYNLSTKASLRGNSLESGVTYYVTVIACNRVGMCVNGSSNGAVVDFIPPHTGLVIAGQKGPPLEITWINKAAWARWQWCTADRSKLSASSDTCDVLSFYDEHSGIRRFGLTVLSYDTAKMLTPIKTVGRVVSGGVHVVMPNGVFSVVVEAEDRAGGSSNAISKSFIIDTTPPKIVKLYHGKENEQIMYTRAKDYLFTAFFEITEDISDVVSYSVGVSTFPEGDDIISFTKYEINVVANVIRVNWTSTDVKSLINGRKYYITVKSANAAGLFLIVSSPPLVFDSKPPLVSRVSDGWGIQDSQYHPFANTYRMHWHVVSDISGIEKIEVCLSSILDENNCNLHPKVTISTKALSHTFTNISLHSGIYCYAYLGIEDKAGNYANFWSNGALTDTSPPRKGTVTDGQGGNDIDYQLETNILYASWSGFSESETIIHHYELAFGTSPNDSNVQPFTDVGLVTSTSSSNLLVSELKNGVVCYAQVVAYNILGIRSDVAISDGVLIEITPPVFLSPVSDGTVFEFDFDYSRNLTSLSANWKCEDKDSGLRQVFVGIGTQPGIQDIAKYRAVLPYQNSYNFDGLNLTKGLRYFSSVKCVNNVGLQTSMSSDGIIIDSTPPILKYVYIGNNRYHDSPRTIGLGSFVTGNWKFKDFESNIVRYTVSIHHMQNNTRVVDPWVFPGHKISEFFNLRPSDLTHKERYVLSVIAFNGAELSATGVSNAFLVDGTAPICTSIYDATLDGARTSFSGLTSKLFLYANCKDAETGIFKYEFAIKNLNTSQYVVPFHSVKTNPDLASLVVVDGLGKQLIKLEQGGHYQTGLRVTNNVNLTSQYWSSGVTIDTTAPTFRSIISSYNVHGDALQVVWELFDHESGIKALYWSLNASPNVENPENFTEISQNAAELLISDISFKLGETYYVYLKAINSAGISTLSVSNGVVVDQTPPSAGRVSADFVLPENYDGSPNMTDGASFPVRWSGFIDQESGMRSYKWAVGLVKEETIALGDNFFTDLQFTGSTNSYIIKDQTIHTDTIYYICIRVTNGAGLSTTNCSDGVRVKLGKLTPGVVSDGPLDQDIDFQLDDKALWLHWAGFEDPVYGLKQYAWCYGLFASIENDTFNCLSSLSSVNPPLKVTTHRFHNVSLLHGQRYNVKVEVVNQRNEIVSAISDGFTVDRTAPNAGILQIAGSKGTRTIYITGTSAPIVSWSMYESESALQEFQFGIGTFPNCDDLFSFSNLNGSTYFLNLDEINFNLTHGLVFYVTVLGVNVLRLETRISSPQIVVDWLPPTPNVVRDGNGTDDIDFQLDVEHISANWNEFPDAESNIVEYLYCIGNRPDFCNVLNRTSAGLDLRAEAEVQLQHGQTYFVTVTAINSAGLSTTSSSSGVTIDTSPPVVQGFSIMSSITIDQSTTNGNITSDFNVISTNQWQISGTWDYIIDEESEIKRVSVCATTIKNDCDLLTWLDVDPDSLVFSLDFEKPLQSGTVLMLRLLVENGAGLKIIMNSNSVLVDNSPPVKGLVKIAGKEGLVLLQEGHSLSASWWGFKDFETGVKEYEWKICFASKLSDCVTEFVSVGLKNSVAVGDIGIHHGKEYKFVVKAVNFAELQTESVSNSFIIDKTAPETGRVFTGPNPSEDKHYQSSPRDISTSWKGFQDKESGISRYEICIGSFPGFCDVLQFKNVGLATSTIVNNLNLTHNTTYYSTVRARNKAGQTGFASSNGIIIDLTPPIGTILRDGEDFDTDVSVQDIFVSINWDEFHDPESGISKYVVCAGTVMGACDLVSPITVNNGLAAKLNVKPAISSGTVVYSTLWAYNKAGRATEVYSDGVLVDTTPPNAGNVEITSPSTIGSNAIYLRSKESLCASWNTFNETETAIISYHFSLCPKVKRDNCPIPRRNLNNKTSICIEEPPVTEGEIYTVVITATNEVGLSSTSKSSNFVVDTTEPDVGEVIASNPLGEKYSFISSSILARWKRFSDKESGILEYLICIGREPRLCDLKEPISVGTASQYTWYNLSLVNTEEYFVSIKSVNNAGLFTDYIASDPFTVDRTAPFPGEIFDGSESGEDIDYQQNRDQLSASWFKVEDPESDIVTLSWCIGSGPGSCDRIETTLIDINATKISSFLQQPAADGNKYYVTLTAVNSAGLSTTMVSDGVTIDYTSPSPGIIVVGQNNNTDYVRSGDTIYAHWSGFEDTMSDIRSYMFALCENKNISTCAMEFTNVGLQTNITLS</sequence>
<dbReference type="InterPro" id="IPR015819">
    <property type="entry name" value="Lipid_transp_b-sht_shell"/>
</dbReference>
<dbReference type="InterPro" id="IPR016024">
    <property type="entry name" value="ARM-type_fold"/>
</dbReference>
<dbReference type="SUPFAM" id="SSF48371">
    <property type="entry name" value="ARM repeat"/>
    <property type="match status" value="1"/>
</dbReference>
<proteinExistence type="predicted"/>
<feature type="region of interest" description="Disordered" evidence="2">
    <location>
        <begin position="4417"/>
        <end position="4440"/>
    </location>
</feature>
<keyword evidence="3" id="KW-1133">Transmembrane helix</keyword>
<dbReference type="Pfam" id="PF01347">
    <property type="entry name" value="Vitellogenin_N"/>
    <property type="match status" value="1"/>
</dbReference>
<organism evidence="4 5">
    <name type="scientific">Paramuricea clavata</name>
    <name type="common">Red gorgonian</name>
    <name type="synonym">Violescent sea-whip</name>
    <dbReference type="NCBI Taxonomy" id="317549"/>
    <lineage>
        <taxon>Eukaryota</taxon>
        <taxon>Metazoa</taxon>
        <taxon>Cnidaria</taxon>
        <taxon>Anthozoa</taxon>
        <taxon>Octocorallia</taxon>
        <taxon>Malacalcyonacea</taxon>
        <taxon>Plexauridae</taxon>
        <taxon>Paramuricea</taxon>
    </lineage>
</organism>
<gene>
    <name evidence="4" type="ORF">PACLA_8A020453</name>
</gene>
<keyword evidence="3" id="KW-0812">Transmembrane</keyword>
<name>A0A6S7H0Q1_PARCT</name>
<feature type="non-terminal residue" evidence="4">
    <location>
        <position position="5019"/>
    </location>
</feature>
<reference evidence="4" key="1">
    <citation type="submission" date="2020-04" db="EMBL/GenBank/DDBJ databases">
        <authorList>
            <person name="Alioto T."/>
            <person name="Alioto T."/>
            <person name="Gomez Garrido J."/>
        </authorList>
    </citation>
    <scope>NUCLEOTIDE SEQUENCE</scope>
    <source>
        <strain evidence="4">A484AB</strain>
    </source>
</reference>
<dbReference type="SMART" id="SM00060">
    <property type="entry name" value="FN3"/>
    <property type="match status" value="7"/>
</dbReference>
<dbReference type="PANTHER" id="PTHR16897">
    <property type="entry name" value="OS10G0105400 PROTEIN"/>
    <property type="match status" value="1"/>
</dbReference>
<dbReference type="SUPFAM" id="SSF48431">
    <property type="entry name" value="Lipovitellin-phosvitin complex, superhelical domain"/>
    <property type="match status" value="1"/>
</dbReference>
<feature type="transmembrane region" description="Helical" evidence="3">
    <location>
        <begin position="2153"/>
        <end position="2174"/>
    </location>
</feature>
<dbReference type="OrthoDB" id="6153184at2759"/>
<evidence type="ECO:0000256" key="1">
    <source>
        <dbReference type="PROSITE-ProRule" id="PRU00557"/>
    </source>
</evidence>
<evidence type="ECO:0000313" key="5">
    <source>
        <dbReference type="Proteomes" id="UP001152795"/>
    </source>
</evidence>
<evidence type="ECO:0000313" key="4">
    <source>
        <dbReference type="EMBL" id="CAB3990220.1"/>
    </source>
</evidence>
<keyword evidence="3" id="KW-0472">Membrane</keyword>
<feature type="transmembrane region" description="Helical" evidence="3">
    <location>
        <begin position="2186"/>
        <end position="2209"/>
    </location>
</feature>
<dbReference type="Proteomes" id="UP001152795">
    <property type="component" value="Unassembled WGS sequence"/>
</dbReference>
<feature type="compositionally biased region" description="Polar residues" evidence="2">
    <location>
        <begin position="4431"/>
        <end position="4440"/>
    </location>
</feature>
<dbReference type="SUPFAM" id="SSF49265">
    <property type="entry name" value="Fibronectin type III"/>
    <property type="match status" value="2"/>
</dbReference>
<keyword evidence="5" id="KW-1185">Reference proteome</keyword>
<comment type="caution">
    <text evidence="4">The sequence shown here is derived from an EMBL/GenBank/DDBJ whole genome shotgun (WGS) entry which is preliminary data.</text>
</comment>
<evidence type="ECO:0000256" key="2">
    <source>
        <dbReference type="SAM" id="MobiDB-lite"/>
    </source>
</evidence>
<evidence type="ECO:0000256" key="3">
    <source>
        <dbReference type="SAM" id="Phobius"/>
    </source>
</evidence>
<accession>A0A6S7H0Q1</accession>
<dbReference type="InterPro" id="IPR003961">
    <property type="entry name" value="FN3_dom"/>
</dbReference>
<dbReference type="GO" id="GO:0005319">
    <property type="term" value="F:lipid transporter activity"/>
    <property type="evidence" value="ECO:0007669"/>
    <property type="project" value="InterPro"/>
</dbReference>
<dbReference type="InterPro" id="IPR001747">
    <property type="entry name" value="Vitellogenin_N"/>
</dbReference>
<dbReference type="InterPro" id="IPR015816">
    <property type="entry name" value="Vitellinogen_b-sht_N"/>
</dbReference>
<dbReference type="PANTHER" id="PTHR16897:SF2">
    <property type="entry name" value="OS03G0226600 PROTEIN"/>
    <property type="match status" value="1"/>
</dbReference>
<dbReference type="InterPro" id="IPR011030">
    <property type="entry name" value="Lipovitellin_superhlx_dom"/>
</dbReference>
<dbReference type="Gene3D" id="1.25.10.20">
    <property type="entry name" value="Vitellinogen, superhelical"/>
    <property type="match status" value="1"/>
</dbReference>
<dbReference type="InterPro" id="IPR036116">
    <property type="entry name" value="FN3_sf"/>
</dbReference>
<protein>
    <submittedName>
        <fullName evidence="4">DNA double-strand break repair Rad50 ATPase</fullName>
    </submittedName>
</protein>
<dbReference type="PROSITE" id="PS50853">
    <property type="entry name" value="FN3"/>
    <property type="match status" value="1"/>
</dbReference>
<dbReference type="SUPFAM" id="SSF56968">
    <property type="entry name" value="Lipovitellin-phosvitin complex, beta-sheet shell regions"/>
    <property type="match status" value="1"/>
</dbReference>
<dbReference type="PROSITE" id="PS51211">
    <property type="entry name" value="VITELLOGENIN"/>
    <property type="match status" value="1"/>
</dbReference>
<dbReference type="Gene3D" id="2.30.230.10">
    <property type="entry name" value="Lipovitellin, beta-sheet shell regions, chain A"/>
    <property type="match status" value="1"/>
</dbReference>
<dbReference type="EMBL" id="CACRXK020001622">
    <property type="protein sequence ID" value="CAB3990220.1"/>
    <property type="molecule type" value="Genomic_DNA"/>
</dbReference>